<dbReference type="EMBL" id="JAJVCZ030000012">
    <property type="protein sequence ID" value="KAL0253259.1"/>
    <property type="molecule type" value="Genomic_DNA"/>
</dbReference>
<evidence type="ECO:0000313" key="2">
    <source>
        <dbReference type="Proteomes" id="UP001430584"/>
    </source>
</evidence>
<dbReference type="RefSeq" id="XP_066627903.1">
    <property type="nucleotide sequence ID" value="XM_066781620.1"/>
</dbReference>
<reference evidence="1 2" key="1">
    <citation type="submission" date="2024-02" db="EMBL/GenBank/DDBJ databases">
        <title>De novo assembly and annotation of 12 fungi associated with fruit tree decline syndrome in Ontario, Canada.</title>
        <authorList>
            <person name="Sulman M."/>
            <person name="Ellouze W."/>
            <person name="Ilyukhin E."/>
        </authorList>
    </citation>
    <scope>NUCLEOTIDE SEQUENCE [LARGE SCALE GENOMIC DNA]</scope>
    <source>
        <strain evidence="1 2">FDS-637</strain>
    </source>
</reference>
<dbReference type="GeneID" id="92014316"/>
<protein>
    <submittedName>
        <fullName evidence="1">Uncharacterized protein</fullName>
    </submittedName>
</protein>
<sequence length="112" mass="11715">MVNNTFTPPPRAVVTGGGYSDDAFSDLFNACVAACGGKESDLPVPFFRVDNTITERLAKEGSGPPLPDIGGKVPGVVEREGYAKAIAGRLKERIRGVEEGGEGKEGGKVFAF</sequence>
<evidence type="ECO:0000313" key="1">
    <source>
        <dbReference type="EMBL" id="KAL0253259.1"/>
    </source>
</evidence>
<proteinExistence type="predicted"/>
<dbReference type="Proteomes" id="UP001430584">
    <property type="component" value="Unassembled WGS sequence"/>
</dbReference>
<comment type="caution">
    <text evidence="1">The sequence shown here is derived from an EMBL/GenBank/DDBJ whole genome shotgun (WGS) entry which is preliminary data.</text>
</comment>
<organism evidence="1 2">
    <name type="scientific">Diplodia seriata</name>
    <dbReference type="NCBI Taxonomy" id="420778"/>
    <lineage>
        <taxon>Eukaryota</taxon>
        <taxon>Fungi</taxon>
        <taxon>Dikarya</taxon>
        <taxon>Ascomycota</taxon>
        <taxon>Pezizomycotina</taxon>
        <taxon>Dothideomycetes</taxon>
        <taxon>Dothideomycetes incertae sedis</taxon>
        <taxon>Botryosphaeriales</taxon>
        <taxon>Botryosphaeriaceae</taxon>
        <taxon>Diplodia</taxon>
    </lineage>
</organism>
<name>A0ABR3BXX9_9PEZI</name>
<accession>A0ABR3BXX9</accession>
<gene>
    <name evidence="1" type="ORF">SLS55_010231</name>
</gene>
<keyword evidence="2" id="KW-1185">Reference proteome</keyword>